<organism evidence="1 2">
    <name type="scientific">Vermiconidia calcicola</name>
    <dbReference type="NCBI Taxonomy" id="1690605"/>
    <lineage>
        <taxon>Eukaryota</taxon>
        <taxon>Fungi</taxon>
        <taxon>Dikarya</taxon>
        <taxon>Ascomycota</taxon>
        <taxon>Pezizomycotina</taxon>
        <taxon>Dothideomycetes</taxon>
        <taxon>Dothideomycetidae</taxon>
        <taxon>Mycosphaerellales</taxon>
        <taxon>Extremaceae</taxon>
        <taxon>Vermiconidia</taxon>
    </lineage>
</organism>
<evidence type="ECO:0000313" key="2">
    <source>
        <dbReference type="Proteomes" id="UP001281147"/>
    </source>
</evidence>
<reference evidence="1" key="1">
    <citation type="submission" date="2023-07" db="EMBL/GenBank/DDBJ databases">
        <title>Black Yeasts Isolated from many extreme environments.</title>
        <authorList>
            <person name="Coleine C."/>
            <person name="Stajich J.E."/>
            <person name="Selbmann L."/>
        </authorList>
    </citation>
    <scope>NUCLEOTIDE SEQUENCE</scope>
    <source>
        <strain evidence="1">CCFEE 5714</strain>
    </source>
</reference>
<dbReference type="Proteomes" id="UP001281147">
    <property type="component" value="Unassembled WGS sequence"/>
</dbReference>
<dbReference type="EMBL" id="JAUTXU010000029">
    <property type="protein sequence ID" value="KAK3718842.1"/>
    <property type="molecule type" value="Genomic_DNA"/>
</dbReference>
<evidence type="ECO:0000313" key="1">
    <source>
        <dbReference type="EMBL" id="KAK3718842.1"/>
    </source>
</evidence>
<protein>
    <submittedName>
        <fullName evidence="1">Uncharacterized protein</fullName>
    </submittedName>
</protein>
<keyword evidence="2" id="KW-1185">Reference proteome</keyword>
<gene>
    <name evidence="1" type="ORF">LTR37_004758</name>
</gene>
<sequence>MRKSTPRNKHAVSVLLTTISIFNSSLLDLATVGIFDPEISPDYPTTLTFGPKYFESYHTFPDVNFVHGYNLGRNSSAARNALIESVPYACKALRDGKLLYWELGNEPDLYSTSAQGAVRPPNWNERCYIDGADEPGVTLQGTLMNHSSNVASIALQLNESRLLSGLPYNINPDLPFILGETNSLYNQGRPGLSNTFGAALWGVDFNLWCATNNIRRVHMHQGTNYRYQAWQPIDTNKVAKGTKAPYYGSIAVASFLGDIVTATPSITNLPLPDEQESAYAAYVDGKLDRIIVINMMEYNATAGNRYINHYPRPIEQYRFQLPEGCHGEAEVQRLMANGSDAITGVSFDGYSYNWELDNGMAVLLHNVTRGETVTVSKGGEMSIDVPRSSAVIIRLNHGRRP</sequence>
<proteinExistence type="predicted"/>
<comment type="caution">
    <text evidence="1">The sequence shown here is derived from an EMBL/GenBank/DDBJ whole genome shotgun (WGS) entry which is preliminary data.</text>
</comment>
<accession>A0ACC3NLL0</accession>
<name>A0ACC3NLL0_9PEZI</name>